<dbReference type="PANTHER" id="PTHR34220:SF7">
    <property type="entry name" value="SENSOR HISTIDINE KINASE YPDA"/>
    <property type="match status" value="1"/>
</dbReference>
<feature type="domain" description="Signal transduction histidine kinase internal region" evidence="2">
    <location>
        <begin position="108"/>
        <end position="187"/>
    </location>
</feature>
<dbReference type="InterPro" id="IPR050640">
    <property type="entry name" value="Bact_2-comp_sensor_kinase"/>
</dbReference>
<evidence type="ECO:0000313" key="4">
    <source>
        <dbReference type="Proteomes" id="UP000619238"/>
    </source>
</evidence>
<keyword evidence="4" id="KW-1185">Reference proteome</keyword>
<name>A0ABR7Q776_9FLAO</name>
<dbReference type="InterPro" id="IPR036890">
    <property type="entry name" value="HATPase_C_sf"/>
</dbReference>
<keyword evidence="3" id="KW-0808">Transferase</keyword>
<feature type="transmembrane region" description="Helical" evidence="1">
    <location>
        <begin position="21"/>
        <end position="42"/>
    </location>
</feature>
<dbReference type="Pfam" id="PF06580">
    <property type="entry name" value="His_kinase"/>
    <property type="match status" value="1"/>
</dbReference>
<comment type="caution">
    <text evidence="3">The sequence shown here is derived from an EMBL/GenBank/DDBJ whole genome shotgun (WGS) entry which is preliminary data.</text>
</comment>
<gene>
    <name evidence="3" type="ORF">H2O64_07035</name>
</gene>
<organism evidence="3 4">
    <name type="scientific">Kordia aestuariivivens</name>
    <dbReference type="NCBI Taxonomy" id="2759037"/>
    <lineage>
        <taxon>Bacteria</taxon>
        <taxon>Pseudomonadati</taxon>
        <taxon>Bacteroidota</taxon>
        <taxon>Flavobacteriia</taxon>
        <taxon>Flavobacteriales</taxon>
        <taxon>Flavobacteriaceae</taxon>
        <taxon>Kordia</taxon>
    </lineage>
</organism>
<evidence type="ECO:0000313" key="3">
    <source>
        <dbReference type="EMBL" id="MBC8754420.1"/>
    </source>
</evidence>
<keyword evidence="1" id="KW-1133">Transmembrane helix</keyword>
<proteinExistence type="predicted"/>
<feature type="transmembrane region" description="Helical" evidence="1">
    <location>
        <begin position="75"/>
        <end position="93"/>
    </location>
</feature>
<dbReference type="Gene3D" id="3.30.565.10">
    <property type="entry name" value="Histidine kinase-like ATPase, C-terminal domain"/>
    <property type="match status" value="1"/>
</dbReference>
<dbReference type="InterPro" id="IPR010559">
    <property type="entry name" value="Sig_transdc_His_kin_internal"/>
</dbReference>
<dbReference type="Proteomes" id="UP000619238">
    <property type="component" value="Unassembled WGS sequence"/>
</dbReference>
<accession>A0ABR7Q776</accession>
<keyword evidence="1" id="KW-0812">Transmembrane</keyword>
<evidence type="ECO:0000256" key="1">
    <source>
        <dbReference type="SAM" id="Phobius"/>
    </source>
</evidence>
<dbReference type="PANTHER" id="PTHR34220">
    <property type="entry name" value="SENSOR HISTIDINE KINASE YPDA"/>
    <property type="match status" value="1"/>
</dbReference>
<dbReference type="EMBL" id="JACGWS010000003">
    <property type="protein sequence ID" value="MBC8754420.1"/>
    <property type="molecule type" value="Genomic_DNA"/>
</dbReference>
<keyword evidence="3" id="KW-0418">Kinase</keyword>
<protein>
    <submittedName>
        <fullName evidence="3">Sensor histidine kinase</fullName>
    </submittedName>
</protein>
<dbReference type="GO" id="GO:0016301">
    <property type="term" value="F:kinase activity"/>
    <property type="evidence" value="ECO:0007669"/>
    <property type="project" value="UniProtKB-KW"/>
</dbReference>
<keyword evidence="1" id="KW-0472">Membrane</keyword>
<dbReference type="SUPFAM" id="SSF55874">
    <property type="entry name" value="ATPase domain of HSP90 chaperone/DNA topoisomerase II/histidine kinase"/>
    <property type="match status" value="1"/>
</dbReference>
<sequence length="296" mass="33936">MIISYFLAYWVIPKFLFTKKYITFVIAVLASTYIICAFSRILMVHVAEPIFRIAPFDQEPIIEILTDWKKLVRGYFFTIYSVVSLFLLTKMSLERVREQSLNKEKISTELKMLKAQLNPHFLFNTLNNIYSLSIINSPKTSESIGKLSEILDYVLYRCDQKYVPLSGEITLLENYIALEKLRYDERLEVSFTHRVEANAKIAPLILLSIVENAFKHGAGEDSGSPKITINLTQKENVISFTVFNTTAIQQQQTSKNTIGLENIHKQLALVYPTSHTINIDQQESSFEVTITLNTTS</sequence>
<evidence type="ECO:0000259" key="2">
    <source>
        <dbReference type="Pfam" id="PF06580"/>
    </source>
</evidence>
<reference evidence="3 4" key="1">
    <citation type="submission" date="2020-07" db="EMBL/GenBank/DDBJ databases">
        <title>Description of Kordia aestuariivivens sp. nov., isolated from a tidal flat.</title>
        <authorList>
            <person name="Park S."/>
            <person name="Yoon J.-H."/>
        </authorList>
    </citation>
    <scope>NUCLEOTIDE SEQUENCE [LARGE SCALE GENOMIC DNA]</scope>
    <source>
        <strain evidence="3 4">YSTF-M3</strain>
    </source>
</reference>